<reference evidence="2" key="2">
    <citation type="submission" date="2021-08" db="EMBL/GenBank/DDBJ databases">
        <authorList>
            <person name="Tani A."/>
            <person name="Ola A."/>
            <person name="Ogura Y."/>
            <person name="Katsura K."/>
            <person name="Hayashi T."/>
        </authorList>
    </citation>
    <scope>NUCLEOTIDE SEQUENCE</scope>
    <source>
        <strain evidence="2">DSM 23674</strain>
    </source>
</reference>
<evidence type="ECO:0000313" key="2">
    <source>
        <dbReference type="EMBL" id="GJE55242.1"/>
    </source>
</evidence>
<comment type="caution">
    <text evidence="2">The sequence shown here is derived from an EMBL/GenBank/DDBJ whole genome shotgun (WGS) entry which is preliminary data.</text>
</comment>
<dbReference type="EMBL" id="BPRA01000007">
    <property type="protein sequence ID" value="GJE55242.1"/>
    <property type="molecule type" value="Genomic_DNA"/>
</dbReference>
<feature type="compositionally biased region" description="Polar residues" evidence="1">
    <location>
        <begin position="97"/>
        <end position="107"/>
    </location>
</feature>
<gene>
    <name evidence="2" type="ORF">EKPJFOCH_1731</name>
</gene>
<name>A0ABQ4TKZ7_9HYPH</name>
<dbReference type="RefSeq" id="WP_238231583.1">
    <property type="nucleotide sequence ID" value="NZ_BPRA01000007.1"/>
</dbReference>
<protein>
    <submittedName>
        <fullName evidence="2">Uncharacterized protein</fullName>
    </submittedName>
</protein>
<feature type="region of interest" description="Disordered" evidence="1">
    <location>
        <begin position="45"/>
        <end position="107"/>
    </location>
</feature>
<evidence type="ECO:0000256" key="1">
    <source>
        <dbReference type="SAM" id="MobiDB-lite"/>
    </source>
</evidence>
<proteinExistence type="predicted"/>
<sequence length="107" mass="11292">MANDQDTLHADLSELLTILGMGDHARPQSPHEVFQEALSVLRLRLASPQQPTGTGDPDRPVASGIEAATADETRSGSAEGKSPVNEVETPDYPSPVSVETQTEGGRT</sequence>
<evidence type="ECO:0000313" key="3">
    <source>
        <dbReference type="Proteomes" id="UP001055101"/>
    </source>
</evidence>
<dbReference type="Proteomes" id="UP001055101">
    <property type="component" value="Unassembled WGS sequence"/>
</dbReference>
<reference evidence="2" key="1">
    <citation type="journal article" date="2021" name="Front. Microbiol.">
        <title>Comprehensive Comparative Genomics and Phenotyping of Methylobacterium Species.</title>
        <authorList>
            <person name="Alessa O."/>
            <person name="Ogura Y."/>
            <person name="Fujitani Y."/>
            <person name="Takami H."/>
            <person name="Hayashi T."/>
            <person name="Sahin N."/>
            <person name="Tani A."/>
        </authorList>
    </citation>
    <scope>NUCLEOTIDE SEQUENCE</scope>
    <source>
        <strain evidence="2">DSM 23674</strain>
    </source>
</reference>
<accession>A0ABQ4TKZ7</accession>
<keyword evidence="3" id="KW-1185">Reference proteome</keyword>
<organism evidence="2 3">
    <name type="scientific">Methylobacterium thuringiense</name>
    <dbReference type="NCBI Taxonomy" id="1003091"/>
    <lineage>
        <taxon>Bacteria</taxon>
        <taxon>Pseudomonadati</taxon>
        <taxon>Pseudomonadota</taxon>
        <taxon>Alphaproteobacteria</taxon>
        <taxon>Hyphomicrobiales</taxon>
        <taxon>Methylobacteriaceae</taxon>
        <taxon>Methylobacterium</taxon>
    </lineage>
</organism>